<protein>
    <submittedName>
        <fullName evidence="1">T9SS type A sorting domain-containing protein</fullName>
    </submittedName>
</protein>
<dbReference type="EMBL" id="DSGB01000006">
    <property type="protein sequence ID" value="HER96934.1"/>
    <property type="molecule type" value="Genomic_DNA"/>
</dbReference>
<gene>
    <name evidence="1" type="ORF">ENO59_10575</name>
</gene>
<dbReference type="AlphaFoldDB" id="A0A7V2B259"/>
<sequence>MYADGRVYVWAPPRSYAIWVLQEEYDPGLFASMEHSPLQIGEKDLLLEALPTEFFWNGPAPNPFAKHSRFELGLPEAAQVQLTIYDLLGREVQQLLHDALPAGRHQVHWEANRLASGTYVARLIVETTSGQRYVQHRLVFLRQ</sequence>
<accession>A0A7V2B259</accession>
<dbReference type="NCBIfam" id="TIGR04183">
    <property type="entry name" value="Por_Secre_tail"/>
    <property type="match status" value="1"/>
</dbReference>
<dbReference type="InterPro" id="IPR026444">
    <property type="entry name" value="Secre_tail"/>
</dbReference>
<name>A0A7V2B259_RHOMR</name>
<comment type="caution">
    <text evidence="1">The sequence shown here is derived from an EMBL/GenBank/DDBJ whole genome shotgun (WGS) entry which is preliminary data.</text>
</comment>
<evidence type="ECO:0000313" key="1">
    <source>
        <dbReference type="EMBL" id="HER96934.1"/>
    </source>
</evidence>
<reference evidence="1" key="1">
    <citation type="journal article" date="2020" name="mSystems">
        <title>Genome- and Community-Level Interaction Insights into Carbon Utilization and Element Cycling Functions of Hydrothermarchaeota in Hydrothermal Sediment.</title>
        <authorList>
            <person name="Zhou Z."/>
            <person name="Liu Y."/>
            <person name="Xu W."/>
            <person name="Pan J."/>
            <person name="Luo Z.H."/>
            <person name="Li M."/>
        </authorList>
    </citation>
    <scope>NUCLEOTIDE SEQUENCE [LARGE SCALE GENOMIC DNA]</scope>
    <source>
        <strain evidence="1">SpSt-143</strain>
    </source>
</reference>
<dbReference type="Gene3D" id="2.60.40.4070">
    <property type="match status" value="1"/>
</dbReference>
<organism evidence="1">
    <name type="scientific">Rhodothermus marinus</name>
    <name type="common">Rhodothermus obamensis</name>
    <dbReference type="NCBI Taxonomy" id="29549"/>
    <lineage>
        <taxon>Bacteria</taxon>
        <taxon>Pseudomonadati</taxon>
        <taxon>Rhodothermota</taxon>
        <taxon>Rhodothermia</taxon>
        <taxon>Rhodothermales</taxon>
        <taxon>Rhodothermaceae</taxon>
        <taxon>Rhodothermus</taxon>
    </lineage>
</organism>
<proteinExistence type="predicted"/>